<protein>
    <submittedName>
        <fullName evidence="2">Uncharacterized protein</fullName>
    </submittedName>
</protein>
<proteinExistence type="predicted"/>
<organism evidence="2 3">
    <name type="scientific">Brachionus plicatilis</name>
    <name type="common">Marine rotifer</name>
    <name type="synonym">Brachionus muelleri</name>
    <dbReference type="NCBI Taxonomy" id="10195"/>
    <lineage>
        <taxon>Eukaryota</taxon>
        <taxon>Metazoa</taxon>
        <taxon>Spiralia</taxon>
        <taxon>Gnathifera</taxon>
        <taxon>Rotifera</taxon>
        <taxon>Eurotatoria</taxon>
        <taxon>Monogononta</taxon>
        <taxon>Pseudotrocha</taxon>
        <taxon>Ploima</taxon>
        <taxon>Brachionidae</taxon>
        <taxon>Brachionus</taxon>
    </lineage>
</organism>
<dbReference type="AlphaFoldDB" id="A0A3M7PXY5"/>
<evidence type="ECO:0000313" key="2">
    <source>
        <dbReference type="EMBL" id="RNA04062.1"/>
    </source>
</evidence>
<dbReference type="Proteomes" id="UP000276133">
    <property type="component" value="Unassembled WGS sequence"/>
</dbReference>
<feature type="transmembrane region" description="Helical" evidence="1">
    <location>
        <begin position="12"/>
        <end position="33"/>
    </location>
</feature>
<accession>A0A3M7PXY5</accession>
<keyword evidence="1" id="KW-0472">Membrane</keyword>
<reference evidence="2 3" key="1">
    <citation type="journal article" date="2018" name="Sci. Rep.">
        <title>Genomic signatures of local adaptation to the degree of environmental predictability in rotifers.</title>
        <authorList>
            <person name="Franch-Gras L."/>
            <person name="Hahn C."/>
            <person name="Garcia-Roger E.M."/>
            <person name="Carmona M.J."/>
            <person name="Serra M."/>
            <person name="Gomez A."/>
        </authorList>
    </citation>
    <scope>NUCLEOTIDE SEQUENCE [LARGE SCALE GENOMIC DNA]</scope>
    <source>
        <strain evidence="2">HYR1</strain>
    </source>
</reference>
<keyword evidence="1" id="KW-0812">Transmembrane</keyword>
<evidence type="ECO:0000313" key="3">
    <source>
        <dbReference type="Proteomes" id="UP000276133"/>
    </source>
</evidence>
<name>A0A3M7PXY5_BRAPC</name>
<sequence>MIKIYIYSRNSFTCALQIAYVEGTMIIALIIILGCTLFQKDYDVLSLCDLLYETMGPQMKVFPYFVFEANRLV</sequence>
<dbReference type="PROSITE" id="PS51257">
    <property type="entry name" value="PROKAR_LIPOPROTEIN"/>
    <property type="match status" value="1"/>
</dbReference>
<evidence type="ECO:0000256" key="1">
    <source>
        <dbReference type="SAM" id="Phobius"/>
    </source>
</evidence>
<dbReference type="EMBL" id="REGN01008247">
    <property type="protein sequence ID" value="RNA04062.1"/>
    <property type="molecule type" value="Genomic_DNA"/>
</dbReference>
<keyword evidence="3" id="KW-1185">Reference proteome</keyword>
<gene>
    <name evidence="2" type="ORF">BpHYR1_038174</name>
</gene>
<comment type="caution">
    <text evidence="2">The sequence shown here is derived from an EMBL/GenBank/DDBJ whole genome shotgun (WGS) entry which is preliminary data.</text>
</comment>
<keyword evidence="1" id="KW-1133">Transmembrane helix</keyword>